<proteinExistence type="predicted"/>
<protein>
    <recommendedName>
        <fullName evidence="2">Extracellular solute-binding protein</fullName>
    </recommendedName>
</protein>
<dbReference type="Gene3D" id="3.40.190.10">
    <property type="entry name" value="Periplasmic binding protein-like II"/>
    <property type="match status" value="1"/>
</dbReference>
<accession>X0XG41</accession>
<evidence type="ECO:0000313" key="1">
    <source>
        <dbReference type="EMBL" id="GAG35603.1"/>
    </source>
</evidence>
<dbReference type="SUPFAM" id="SSF53850">
    <property type="entry name" value="Periplasmic binding protein-like II"/>
    <property type="match status" value="1"/>
</dbReference>
<feature type="non-terminal residue" evidence="1">
    <location>
        <position position="1"/>
    </location>
</feature>
<dbReference type="EMBL" id="BARS01040425">
    <property type="protein sequence ID" value="GAG35603.1"/>
    <property type="molecule type" value="Genomic_DNA"/>
</dbReference>
<name>X0XG41_9ZZZZ</name>
<gene>
    <name evidence="1" type="ORF">S01H1_61627</name>
</gene>
<evidence type="ECO:0008006" key="2">
    <source>
        <dbReference type="Google" id="ProtNLM"/>
    </source>
</evidence>
<reference evidence="1" key="1">
    <citation type="journal article" date="2014" name="Front. Microbiol.">
        <title>High frequency of phylogenetically diverse reductive dehalogenase-homologous genes in deep subseafloor sedimentary metagenomes.</title>
        <authorList>
            <person name="Kawai M."/>
            <person name="Futagami T."/>
            <person name="Toyoda A."/>
            <person name="Takaki Y."/>
            <person name="Nishi S."/>
            <person name="Hori S."/>
            <person name="Arai W."/>
            <person name="Tsubouchi T."/>
            <person name="Morono Y."/>
            <person name="Uchiyama I."/>
            <person name="Ito T."/>
            <person name="Fujiyama A."/>
            <person name="Inagaki F."/>
            <person name="Takami H."/>
        </authorList>
    </citation>
    <scope>NUCLEOTIDE SEQUENCE</scope>
    <source>
        <strain evidence="1">Expedition CK06-06</strain>
    </source>
</reference>
<sequence>RFWSKGGFNARPIRDTEGRLVEFVVTREDKRILAEVIEDYKECQKWQSPATRDTGNWDTIVPLFVAGSIIIQPHMYSSLDQWSWKVEDEIGGTLGIYPTPGKVSQPYPGAFHQAVNKDSKNPEAAFWLSRYLASYECQREMAERAWSSIRTDVYNDILADPEYQTHEAYRTVAQRAAYINDIWEHMEPFIPTYLVFSSDAMGKIYEMHIVLMHEAVTGVRPVDDAVAEIVHQQMELQNRFGTVPMREER</sequence>
<comment type="caution">
    <text evidence="1">The sequence shown here is derived from an EMBL/GenBank/DDBJ whole genome shotgun (WGS) entry which is preliminary data.</text>
</comment>
<organism evidence="1">
    <name type="scientific">marine sediment metagenome</name>
    <dbReference type="NCBI Taxonomy" id="412755"/>
    <lineage>
        <taxon>unclassified sequences</taxon>
        <taxon>metagenomes</taxon>
        <taxon>ecological metagenomes</taxon>
    </lineage>
</organism>
<dbReference type="AlphaFoldDB" id="X0XG41"/>